<evidence type="ECO:0000313" key="9">
    <source>
        <dbReference type="EMBL" id="OQD45219.1"/>
    </source>
</evidence>
<keyword evidence="7" id="KW-1133">Transmembrane helix</keyword>
<evidence type="ECO:0000313" key="10">
    <source>
        <dbReference type="Proteomes" id="UP000242219"/>
    </source>
</evidence>
<protein>
    <recommendedName>
        <fullName evidence="8">4Fe-4S ferredoxin-type domain-containing protein</fullName>
    </recommendedName>
</protein>
<keyword evidence="6 7" id="KW-0472">Membrane</keyword>
<evidence type="ECO:0000256" key="4">
    <source>
        <dbReference type="ARBA" id="ARBA00023004"/>
    </source>
</evidence>
<accession>A0A1V6LYL7</accession>
<evidence type="ECO:0000256" key="2">
    <source>
        <dbReference type="ARBA" id="ARBA00022475"/>
    </source>
</evidence>
<keyword evidence="2" id="KW-1003">Cell membrane</keyword>
<feature type="transmembrane region" description="Helical" evidence="7">
    <location>
        <begin position="168"/>
        <end position="190"/>
    </location>
</feature>
<sequence length="439" mass="50292">MEEGKQQSMPASVQGLYREKKRLDIRKTGKNKKRWLNSLRLRWSIQIAFFIVVIVIGWQFYTFVKYCESGGKGFYMPRPPGVESFLPISALMGTKYFFGTGKINSIHPAGFVIFGTLLLTALFFRRGFCGWICPIGTISEWEWRLGDWFLKKLPQRVSSLMRNIPTRFTAGLSLIFTPIIALLIAGVITMESFKYPLFRYLTPAYVLAMVLPFVIPRKIWPDKVNDILARAWKFSILAFFIQVVIIKMPIAQLEMLYARAPFMRVADIKMLKFFTNMSGMALSVILTFLIISLINKNYWCRFFCPYGALLGIIAYASPMRITRDTGKCIDCGKCTKACAMHILVEKKIHVLTHECVACYDCVNACPVNGALDMKLIGDRKKIRYGLYAIMIVGLYVVITNTARATGHWYTKISDAEYIKRISELDSPKYLHKEGQFETE</sequence>
<proteinExistence type="predicted"/>
<dbReference type="Pfam" id="PF13237">
    <property type="entry name" value="Fer4_10"/>
    <property type="match status" value="1"/>
</dbReference>
<evidence type="ECO:0000256" key="5">
    <source>
        <dbReference type="ARBA" id="ARBA00023014"/>
    </source>
</evidence>
<dbReference type="GO" id="GO:0046872">
    <property type="term" value="F:metal ion binding"/>
    <property type="evidence" value="ECO:0007669"/>
    <property type="project" value="UniProtKB-KW"/>
</dbReference>
<evidence type="ECO:0000256" key="7">
    <source>
        <dbReference type="SAM" id="Phobius"/>
    </source>
</evidence>
<evidence type="ECO:0000256" key="6">
    <source>
        <dbReference type="ARBA" id="ARBA00023136"/>
    </source>
</evidence>
<organism evidence="9 10">
    <name type="scientific">Candidatus Brocadia sapporoensis</name>
    <dbReference type="NCBI Taxonomy" id="392547"/>
    <lineage>
        <taxon>Bacteria</taxon>
        <taxon>Pseudomonadati</taxon>
        <taxon>Planctomycetota</taxon>
        <taxon>Candidatus Brocadiia</taxon>
        <taxon>Candidatus Brocadiales</taxon>
        <taxon>Candidatus Brocadiaceae</taxon>
        <taxon>Candidatus Brocadia</taxon>
    </lineage>
</organism>
<evidence type="ECO:0000256" key="3">
    <source>
        <dbReference type="ARBA" id="ARBA00022723"/>
    </source>
</evidence>
<dbReference type="EMBL" id="MJUW02000100">
    <property type="protein sequence ID" value="OQD45219.1"/>
    <property type="molecule type" value="Genomic_DNA"/>
</dbReference>
<feature type="domain" description="4Fe-4S ferredoxin-type" evidence="8">
    <location>
        <begin position="349"/>
        <end position="376"/>
    </location>
</feature>
<dbReference type="GO" id="GO:0005886">
    <property type="term" value="C:plasma membrane"/>
    <property type="evidence" value="ECO:0007669"/>
    <property type="project" value="UniProtKB-SubCell"/>
</dbReference>
<dbReference type="Gene3D" id="3.30.70.20">
    <property type="match status" value="1"/>
</dbReference>
<reference evidence="9 10" key="1">
    <citation type="journal article" date="2016" name="Genome Announc.">
        <title>Draft Genome Sequence of the Anaerobic Ammonium-Oxidizing Bacterium 'Candidatus Brocadia sp. 40'.</title>
        <authorList>
            <person name="Ali M."/>
            <person name="Haroon M.F."/>
            <person name="Narita Y."/>
            <person name="Zhang L."/>
            <person name="Rangel Shaw D."/>
            <person name="Okabe S."/>
            <person name="Saikaly P.E."/>
        </authorList>
    </citation>
    <scope>NUCLEOTIDE SEQUENCE [LARGE SCALE GENOMIC DNA]</scope>
    <source>
        <strain evidence="9 10">40</strain>
    </source>
</reference>
<gene>
    <name evidence="9" type="ORF">BIY37_09390</name>
</gene>
<feature type="transmembrane region" description="Helical" evidence="7">
    <location>
        <begin position="41"/>
        <end position="61"/>
    </location>
</feature>
<keyword evidence="5" id="KW-0411">Iron-sulfur</keyword>
<keyword evidence="10" id="KW-1185">Reference proteome</keyword>
<dbReference type="PROSITE" id="PS00198">
    <property type="entry name" value="4FE4S_FER_1"/>
    <property type="match status" value="1"/>
</dbReference>
<feature type="transmembrane region" description="Helical" evidence="7">
    <location>
        <begin position="384"/>
        <end position="402"/>
    </location>
</feature>
<feature type="transmembrane region" description="Helical" evidence="7">
    <location>
        <begin position="197"/>
        <end position="215"/>
    </location>
</feature>
<dbReference type="InterPro" id="IPR017900">
    <property type="entry name" value="4Fe4S_Fe_S_CS"/>
</dbReference>
<keyword evidence="4" id="KW-0408">Iron</keyword>
<feature type="transmembrane region" description="Helical" evidence="7">
    <location>
        <begin position="271"/>
        <end position="292"/>
    </location>
</feature>
<keyword evidence="3" id="KW-0479">Metal-binding</keyword>
<dbReference type="InterPro" id="IPR017896">
    <property type="entry name" value="4Fe4S_Fe-S-bd"/>
</dbReference>
<keyword evidence="7" id="KW-0812">Transmembrane</keyword>
<dbReference type="GO" id="GO:0051536">
    <property type="term" value="F:iron-sulfur cluster binding"/>
    <property type="evidence" value="ECO:0007669"/>
    <property type="project" value="UniProtKB-KW"/>
</dbReference>
<dbReference type="RefSeq" id="WP_070067568.1">
    <property type="nucleotide sequence ID" value="NZ_MJUW02000100.1"/>
</dbReference>
<dbReference type="PANTHER" id="PTHR30224">
    <property type="entry name" value="ELECTRON TRANSPORT PROTEIN"/>
    <property type="match status" value="1"/>
</dbReference>
<dbReference type="PANTHER" id="PTHR30224:SF4">
    <property type="entry name" value="ELECTRON TRANSPORT PROTEIN YCCM-RELATED"/>
    <property type="match status" value="1"/>
</dbReference>
<feature type="domain" description="4Fe-4S ferredoxin-type" evidence="8">
    <location>
        <begin position="319"/>
        <end position="348"/>
    </location>
</feature>
<dbReference type="AlphaFoldDB" id="A0A1V6LYL7"/>
<dbReference type="Pfam" id="PF12801">
    <property type="entry name" value="Fer4_5"/>
    <property type="match status" value="2"/>
</dbReference>
<dbReference type="Proteomes" id="UP000242219">
    <property type="component" value="Unassembled WGS sequence"/>
</dbReference>
<name>A0A1V6LYL7_9BACT</name>
<feature type="transmembrane region" description="Helical" evidence="7">
    <location>
        <begin position="227"/>
        <end position="250"/>
    </location>
</feature>
<comment type="caution">
    <text evidence="9">The sequence shown here is derived from an EMBL/GenBank/DDBJ whole genome shotgun (WGS) entry which is preliminary data.</text>
</comment>
<feature type="transmembrane region" description="Helical" evidence="7">
    <location>
        <begin position="105"/>
        <end position="124"/>
    </location>
</feature>
<dbReference type="InterPro" id="IPR052378">
    <property type="entry name" value="NosR_regulator"/>
</dbReference>
<comment type="subcellular location">
    <subcellularLocation>
        <location evidence="1">Cell membrane</location>
    </subcellularLocation>
</comment>
<evidence type="ECO:0000256" key="1">
    <source>
        <dbReference type="ARBA" id="ARBA00004236"/>
    </source>
</evidence>
<evidence type="ECO:0000259" key="8">
    <source>
        <dbReference type="PROSITE" id="PS51379"/>
    </source>
</evidence>
<dbReference type="SUPFAM" id="SSF54862">
    <property type="entry name" value="4Fe-4S ferredoxins"/>
    <property type="match status" value="1"/>
</dbReference>
<dbReference type="PROSITE" id="PS51379">
    <property type="entry name" value="4FE4S_FER_2"/>
    <property type="match status" value="2"/>
</dbReference>